<dbReference type="AlphaFoldDB" id="A0A6J6SWY7"/>
<protein>
    <submittedName>
        <fullName evidence="2">Unannotated protein</fullName>
    </submittedName>
</protein>
<keyword evidence="1" id="KW-1133">Transmembrane helix</keyword>
<evidence type="ECO:0000313" key="2">
    <source>
        <dbReference type="EMBL" id="CAB4739330.1"/>
    </source>
</evidence>
<keyword evidence="1" id="KW-0472">Membrane</keyword>
<accession>A0A6J6SWY7</accession>
<proteinExistence type="predicted"/>
<evidence type="ECO:0000256" key="1">
    <source>
        <dbReference type="SAM" id="Phobius"/>
    </source>
</evidence>
<dbReference type="EMBL" id="CAEZZB010000008">
    <property type="protein sequence ID" value="CAB4739330.1"/>
    <property type="molecule type" value="Genomic_DNA"/>
</dbReference>
<sequence length="79" mass="8198">MFWSVLGLIGGGSFIVNGFSVLTDPSCDTVGFGGGRAVQVTCYEAGAPMSGEFPGTVAGLGMLAVGALILYFAWRNFKR</sequence>
<name>A0A6J6SWY7_9ZZZZ</name>
<feature type="transmembrane region" description="Helical" evidence="1">
    <location>
        <begin position="53"/>
        <end position="74"/>
    </location>
</feature>
<gene>
    <name evidence="2" type="ORF">UFOPK2816_00176</name>
</gene>
<reference evidence="2" key="1">
    <citation type="submission" date="2020-05" db="EMBL/GenBank/DDBJ databases">
        <authorList>
            <person name="Chiriac C."/>
            <person name="Salcher M."/>
            <person name="Ghai R."/>
            <person name="Kavagutti S V."/>
        </authorList>
    </citation>
    <scope>NUCLEOTIDE SEQUENCE</scope>
</reference>
<organism evidence="2">
    <name type="scientific">freshwater metagenome</name>
    <dbReference type="NCBI Taxonomy" id="449393"/>
    <lineage>
        <taxon>unclassified sequences</taxon>
        <taxon>metagenomes</taxon>
        <taxon>ecological metagenomes</taxon>
    </lineage>
</organism>
<keyword evidence="1" id="KW-0812">Transmembrane</keyword>